<dbReference type="GO" id="GO:0003677">
    <property type="term" value="F:DNA binding"/>
    <property type="evidence" value="ECO:0007669"/>
    <property type="project" value="UniProtKB-KW"/>
</dbReference>
<evidence type="ECO:0000313" key="1">
    <source>
        <dbReference type="EMBL" id="XCD08657.1"/>
    </source>
</evidence>
<dbReference type="EMBL" id="PP537965">
    <property type="protein sequence ID" value="XCD08657.1"/>
    <property type="molecule type" value="Genomic_DNA"/>
</dbReference>
<organism evidence="1">
    <name type="scientific">Methanobrevibacter smithii tailed virus 1</name>
    <dbReference type="NCBI Taxonomy" id="3148917"/>
    <lineage>
        <taxon>Viruses</taxon>
        <taxon>Duplodnaviria</taxon>
        <taxon>Heunggongvirae</taxon>
        <taxon>Uroviricota</taxon>
        <taxon>Caudoviricetes</taxon>
        <taxon>Methanobavirales</taxon>
        <taxon>Usuviridae</taxon>
        <taxon>Manusuvirus</taxon>
        <taxon>Manusuvirus methanobrevibacteri</taxon>
    </lineage>
</organism>
<reference evidence="1" key="1">
    <citation type="submission" date="2024-03" db="EMBL/GenBank/DDBJ databases">
        <title>Archaeal virus exists in stable equilibrium with its dominant human gut methanogen host.</title>
        <authorList>
            <person name="Baquero D.P."/>
            <person name="Medvedeva S."/>
            <person name="Martin-Gallausiaux C."/>
            <person name="Pende N."/>
            <person name="Sartori-Rupp A."/>
            <person name="Tachon S."/>
            <person name="Pedron T."/>
            <person name="Debarbieux L."/>
            <person name="Borrel G."/>
            <person name="Gribaldo S."/>
            <person name="Krupovic M."/>
        </authorList>
    </citation>
    <scope>NUCLEOTIDE SEQUENCE</scope>
</reference>
<dbReference type="PANTHER" id="PTHR35810">
    <property type="entry name" value="CYTOPLASMIC PROTEIN-RELATED"/>
    <property type="match status" value="1"/>
</dbReference>
<name>A0AAU8BBP4_9CAUD</name>
<dbReference type="InterPro" id="IPR011204">
    <property type="entry name" value="Virulence_RhuM-like"/>
</dbReference>
<accession>A0AAU8BBP4</accession>
<keyword evidence="1" id="KW-0238">DNA-binding</keyword>
<dbReference type="Pfam" id="PF13310">
    <property type="entry name" value="Virulence_RhuM"/>
    <property type="match status" value="1"/>
</dbReference>
<sequence>MVESNLIETFLYKSEDGPVSIKVIIDQENETLWATQKTMANLFNKTPKNISKHLNNIFDSGELVKDEVTVNPNDSTISGIVIKINPEANTQPILYNLDAMISVGYRVNSKEATQFSKWSNTILNQKKKRNVTPDFLADTVIKI</sequence>
<dbReference type="PANTHER" id="PTHR35810:SF1">
    <property type="entry name" value="CYTOPLASMIC PROTEIN"/>
    <property type="match status" value="1"/>
</dbReference>
<proteinExistence type="predicted"/>
<protein>
    <submittedName>
        <fullName evidence="1">DNA-binding protein</fullName>
    </submittedName>
</protein>